<evidence type="ECO:0000313" key="2">
    <source>
        <dbReference type="Proteomes" id="UP000295096"/>
    </source>
</evidence>
<dbReference type="Pfam" id="PF04796">
    <property type="entry name" value="RepA_C"/>
    <property type="match status" value="1"/>
</dbReference>
<dbReference type="Proteomes" id="UP000295096">
    <property type="component" value="Unassembled WGS sequence"/>
</dbReference>
<dbReference type="OrthoDB" id="932750at2"/>
<reference evidence="1 2" key="1">
    <citation type="journal article" date="2016" name="J. Microbiol.">
        <title>Dankookia rubra gen. nov., sp. nov., an alphaproteobacterium isolated from sediment of a shallow stream.</title>
        <authorList>
            <person name="Kim W.H."/>
            <person name="Kim D.H."/>
            <person name="Kang K."/>
            <person name="Ahn T.Y."/>
        </authorList>
    </citation>
    <scope>NUCLEOTIDE SEQUENCE [LARGE SCALE GENOMIC DNA]</scope>
    <source>
        <strain evidence="1 2">JCM30602</strain>
    </source>
</reference>
<dbReference type="EMBL" id="SMSJ01000097">
    <property type="protein sequence ID" value="TDH58769.1"/>
    <property type="molecule type" value="Genomic_DNA"/>
</dbReference>
<dbReference type="InterPro" id="IPR006881">
    <property type="entry name" value="RepA_C"/>
</dbReference>
<name>A0A4R5Q8D7_9PROT</name>
<dbReference type="RefSeq" id="WP_133292421.1">
    <property type="nucleotide sequence ID" value="NZ_SMSJ01000097.1"/>
</dbReference>
<gene>
    <name evidence="1" type="ORF">E2C06_30890</name>
</gene>
<proteinExistence type="predicted"/>
<protein>
    <submittedName>
        <fullName evidence="1">Plasmid replication initiator</fullName>
    </submittedName>
</protein>
<dbReference type="AlphaFoldDB" id="A0A4R5Q8D7"/>
<accession>A0A4R5Q8D7</accession>
<sequence length="310" mass="34866">MAEVHNLLKVHGRQGVLHFDVFERRVVDAAAHYLGDEDGGIGFLYSGWAQAALPHKRLPDEQPWQVRTDRVNLVVEPGRKSLPSGGLQWVGVPYGSRARLIMLYLQTEALRTQSREIELGKSLRAWLKKMGISPGGKSISDVREQAERITRCRLTFEVQQAGKSALVQQLIVDKALFTDEDEDSGGSGFLERTKLSETFYEQLRRHPVPIEEAAIRHINRHSMALDIYCWAAYRLHALPSPTSVSWRALHAQFGGGIRRLDHFRETFQEQLHLATAVYPGARIEVRPAGLLLSPSDPPIAPRKTVVAFAR</sequence>
<keyword evidence="2" id="KW-1185">Reference proteome</keyword>
<evidence type="ECO:0000313" key="1">
    <source>
        <dbReference type="EMBL" id="TDH58769.1"/>
    </source>
</evidence>
<organism evidence="1 2">
    <name type="scientific">Dankookia rubra</name>
    <dbReference type="NCBI Taxonomy" id="1442381"/>
    <lineage>
        <taxon>Bacteria</taxon>
        <taxon>Pseudomonadati</taxon>
        <taxon>Pseudomonadota</taxon>
        <taxon>Alphaproteobacteria</taxon>
        <taxon>Acetobacterales</taxon>
        <taxon>Roseomonadaceae</taxon>
        <taxon>Dankookia</taxon>
    </lineage>
</organism>
<comment type="caution">
    <text evidence="1">The sequence shown here is derived from an EMBL/GenBank/DDBJ whole genome shotgun (WGS) entry which is preliminary data.</text>
</comment>